<dbReference type="InterPro" id="IPR045523">
    <property type="entry name" value="GASH"/>
</dbReference>
<comment type="caution">
    <text evidence="2">The sequence shown here is derived from an EMBL/GenBank/DDBJ whole genome shotgun (WGS) entry which is preliminary data.</text>
</comment>
<dbReference type="RefSeq" id="WP_110312526.1">
    <property type="nucleotide sequence ID" value="NZ_QICL01000043.1"/>
</dbReference>
<accession>A0A2V3PKM1</accession>
<reference evidence="2 3" key="1">
    <citation type="submission" date="2018-03" db="EMBL/GenBank/DDBJ databases">
        <title>Genomic Encyclopedia of Archaeal and Bacterial Type Strains, Phase II (KMG-II): from individual species to whole genera.</title>
        <authorList>
            <person name="Goeker M."/>
        </authorList>
    </citation>
    <scope>NUCLEOTIDE SEQUENCE [LARGE SCALE GENOMIC DNA]</scope>
    <source>
        <strain evidence="2 3">DSM 100214</strain>
    </source>
</reference>
<keyword evidence="3" id="KW-1185">Reference proteome</keyword>
<proteinExistence type="predicted"/>
<dbReference type="EMBL" id="QICL01000043">
    <property type="protein sequence ID" value="PXV58833.1"/>
    <property type="molecule type" value="Genomic_DNA"/>
</dbReference>
<organism evidence="2 3">
    <name type="scientific">Dysgonomonas alginatilytica</name>
    <dbReference type="NCBI Taxonomy" id="1605892"/>
    <lineage>
        <taxon>Bacteria</taxon>
        <taxon>Pseudomonadati</taxon>
        <taxon>Bacteroidota</taxon>
        <taxon>Bacteroidia</taxon>
        <taxon>Bacteroidales</taxon>
        <taxon>Dysgonomonadaceae</taxon>
        <taxon>Dysgonomonas</taxon>
    </lineage>
</organism>
<dbReference type="Pfam" id="PF19994">
    <property type="entry name" value="GASH"/>
    <property type="match status" value="1"/>
</dbReference>
<dbReference type="Proteomes" id="UP000247973">
    <property type="component" value="Unassembled WGS sequence"/>
</dbReference>
<sequence length="349" mass="39759">MKNKIARWYEASSIPMKSEEELNNRVDIIEKLSKDSSHEFDINCLKKYLGHNNDEFNKQLSSTILDISPVFPQLNNELELKIIASAILYDKACLAIDGDNYIIALACRLARFGKNNELLNADILEDIDNALDKYGDKIRELSNIKLDSSLDSVYKKKKDDAGALVFDSENSIKEVGKNLKILSTAISSLIKNNDILSEESNIHWWIFTAYSRKKNKPFTELSLPACVVLTALELYDVLSYVPQPSTSYAYLNKLLNEAHSKELKKKSTLTIVDVVKALEETNSWGDNLQDADPIICPLSYAYKLYLEHKGEEVWSTIFKIKTQLEPSTEFSTVDLSNQFLQEIIYLKHK</sequence>
<evidence type="ECO:0000313" key="3">
    <source>
        <dbReference type="Proteomes" id="UP000247973"/>
    </source>
</evidence>
<feature type="domain" description="GTPase-associated system helical" evidence="1">
    <location>
        <begin position="136"/>
        <end position="344"/>
    </location>
</feature>
<protein>
    <recommendedName>
        <fullName evidence="1">GTPase-associated system helical domain-containing protein</fullName>
    </recommendedName>
</protein>
<evidence type="ECO:0000259" key="1">
    <source>
        <dbReference type="Pfam" id="PF19994"/>
    </source>
</evidence>
<name>A0A2V3PKM1_9BACT</name>
<dbReference type="OrthoDB" id="1492427at2"/>
<gene>
    <name evidence="2" type="ORF">CLV62_14313</name>
</gene>
<evidence type="ECO:0000313" key="2">
    <source>
        <dbReference type="EMBL" id="PXV58833.1"/>
    </source>
</evidence>
<dbReference type="AlphaFoldDB" id="A0A2V3PKM1"/>